<name>A0A8J5FKL4_ZINOF</name>
<reference evidence="3 4" key="1">
    <citation type="submission" date="2020-08" db="EMBL/GenBank/DDBJ databases">
        <title>Plant Genome Project.</title>
        <authorList>
            <person name="Zhang R.-G."/>
        </authorList>
    </citation>
    <scope>NUCLEOTIDE SEQUENCE [LARGE SCALE GENOMIC DNA]</scope>
    <source>
        <tissue evidence="3">Rhizome</tissue>
    </source>
</reference>
<evidence type="ECO:0008006" key="5">
    <source>
        <dbReference type="Google" id="ProtNLM"/>
    </source>
</evidence>
<comment type="similarity">
    <text evidence="1">Belongs to the IST1 family.</text>
</comment>
<dbReference type="FunFam" id="1.20.1260.60:FF:000002">
    <property type="entry name" value="Vacuolar protein sorting-associated protein IST1"/>
    <property type="match status" value="1"/>
</dbReference>
<comment type="caution">
    <text evidence="3">The sequence shown here is derived from an EMBL/GenBank/DDBJ whole genome shotgun (WGS) entry which is preliminary data.</text>
</comment>
<proteinExistence type="inferred from homology"/>
<evidence type="ECO:0000256" key="1">
    <source>
        <dbReference type="ARBA" id="ARBA00005536"/>
    </source>
</evidence>
<protein>
    <recommendedName>
        <fullName evidence="5">IST1-like protein</fullName>
    </recommendedName>
</protein>
<dbReference type="PANTHER" id="PTHR12161">
    <property type="entry name" value="IST1 FAMILY MEMBER"/>
    <property type="match status" value="1"/>
</dbReference>
<gene>
    <name evidence="3" type="ORF">ZIOFF_051589</name>
</gene>
<evidence type="ECO:0000256" key="2">
    <source>
        <dbReference type="SAM" id="MobiDB-lite"/>
    </source>
</evidence>
<organism evidence="3 4">
    <name type="scientific">Zingiber officinale</name>
    <name type="common">Ginger</name>
    <name type="synonym">Amomum zingiber</name>
    <dbReference type="NCBI Taxonomy" id="94328"/>
    <lineage>
        <taxon>Eukaryota</taxon>
        <taxon>Viridiplantae</taxon>
        <taxon>Streptophyta</taxon>
        <taxon>Embryophyta</taxon>
        <taxon>Tracheophyta</taxon>
        <taxon>Spermatophyta</taxon>
        <taxon>Magnoliopsida</taxon>
        <taxon>Liliopsida</taxon>
        <taxon>Zingiberales</taxon>
        <taxon>Zingiberaceae</taxon>
        <taxon>Zingiber</taxon>
    </lineage>
</organism>
<dbReference type="GO" id="GO:0015031">
    <property type="term" value="P:protein transport"/>
    <property type="evidence" value="ECO:0007669"/>
    <property type="project" value="InterPro"/>
</dbReference>
<dbReference type="AlphaFoldDB" id="A0A8J5FKL4"/>
<sequence>MFCGLLLGGNFSKKCKQALKLIKMRIEHIKRKKQAVVCILKKDIADLSASGQKAVAFKRMDALIVEMNLASCYEMIEGFCDCIMNQLPILQKTKDCPEEAMEAVSTLIFAAARFPDLPELCKLRSLFAERYGNCKESSVNPQFAEKTRNKTFSKQKKLELMENIAGEFDRPTQKEINGYNLASVELVPNEIHVISTIKTSDDSCDPKDIEACENAKISTEEQHEMDCSPVDKEVISVKTSNAYVTNRRVPNLDEEIDNEEMHVGSDETGLKNQLEKELNQNRRGRYLNPPYRIQPKIHDTSNGVELHIEKPMLLSLDQAAAKDEEEMALDKLLQHYSRKGTDTEATELDDGGAVKKVPPPQRTFSLPHESRSPSEAKTHVRGKSLHSDPLSPKRGRVHPRLPDYDQLAARFAALKNGRGATIPHMNVCI</sequence>
<dbReference type="EMBL" id="JACMSC010000014">
    <property type="protein sequence ID" value="KAG6490300.1"/>
    <property type="molecule type" value="Genomic_DNA"/>
</dbReference>
<accession>A0A8J5FKL4</accession>
<evidence type="ECO:0000313" key="3">
    <source>
        <dbReference type="EMBL" id="KAG6490300.1"/>
    </source>
</evidence>
<feature type="region of interest" description="Disordered" evidence="2">
    <location>
        <begin position="342"/>
        <end position="400"/>
    </location>
</feature>
<dbReference type="OrthoDB" id="29853at2759"/>
<dbReference type="Pfam" id="PF03398">
    <property type="entry name" value="Ist1"/>
    <property type="match status" value="1"/>
</dbReference>
<feature type="compositionally biased region" description="Basic and acidic residues" evidence="2">
    <location>
        <begin position="368"/>
        <end position="378"/>
    </location>
</feature>
<dbReference type="Proteomes" id="UP000734854">
    <property type="component" value="Unassembled WGS sequence"/>
</dbReference>
<keyword evidence="4" id="KW-1185">Reference proteome</keyword>
<dbReference type="InterPro" id="IPR005061">
    <property type="entry name" value="Ist1"/>
</dbReference>
<evidence type="ECO:0000313" key="4">
    <source>
        <dbReference type="Proteomes" id="UP000734854"/>
    </source>
</evidence>
<dbReference type="PANTHER" id="PTHR12161:SF14">
    <property type="entry name" value="REGULATOR OF VPS4 ACTIVITY IN THE MVB PATHWAY PROTEIN"/>
    <property type="match status" value="1"/>
</dbReference>